<proteinExistence type="predicted"/>
<accession>A0A921TH53</accession>
<evidence type="ECO:0000313" key="3">
    <source>
        <dbReference type="Proteomes" id="UP000717981"/>
    </source>
</evidence>
<reference evidence="2" key="1">
    <citation type="submission" date="2017-10" db="EMBL/GenBank/DDBJ databases">
        <title>Whole genome sequencing of members of genus Pseudoxanthomonas.</title>
        <authorList>
            <person name="Kumar S."/>
            <person name="Bansal K."/>
            <person name="Kaur A."/>
            <person name="Patil P."/>
            <person name="Sharma S."/>
            <person name="Patil P.B."/>
        </authorList>
    </citation>
    <scope>NUCLEOTIDE SEQUENCE</scope>
    <source>
        <strain evidence="2">DSM 22914</strain>
    </source>
</reference>
<sequence>MGRRLERLAGGLALLVLAAAGLYALARALGPAPEERRALALLEAPVPPPQGRDGFAALYTGRHDVPESRQVPLLAEDLRRYAAAGADASGMPRWRSALDEWPLLEDAREGDPPWCAPQAADCLERGRARPAAYADLLERNPGLLRRAEALRGYDHFRNPFPPRLDLPLPGFQGLARLATRTAWRFAAGQVDLALADACADLALGRRLLEGGDSLAGSVMGGTLVESNATLLAQMLAELPADHPLPAACARAVALPLALEEGVCRAMLAEGRMVLGTLRAATAEHGGVGSGPAGWAGRLLFDPGLTAARIAPRFAWYCGAQARARLARDLPLDGPPPPPRRPLRCLANLVGCRAADVAVPAHAGYARRLQDAAAQLRAVAALLWLRGQGTVEPVLLERLPAAMRSPARPLRLDPRAGTLGTARYWQRRPEAADSWTVPLPASRLQPAAPRGRRSGLRRP</sequence>
<evidence type="ECO:0000313" key="2">
    <source>
        <dbReference type="EMBL" id="KAF1690956.1"/>
    </source>
</evidence>
<evidence type="ECO:0000256" key="1">
    <source>
        <dbReference type="SAM" id="MobiDB-lite"/>
    </source>
</evidence>
<gene>
    <name evidence="2" type="ORF">CR938_00330</name>
</gene>
<dbReference type="Proteomes" id="UP000717981">
    <property type="component" value="Unassembled WGS sequence"/>
</dbReference>
<dbReference type="RefSeq" id="WP_162123083.1">
    <property type="nucleotide sequence ID" value="NZ_PDWK01000001.1"/>
</dbReference>
<feature type="compositionally biased region" description="Basic residues" evidence="1">
    <location>
        <begin position="449"/>
        <end position="458"/>
    </location>
</feature>
<dbReference type="OrthoDB" id="5992849at2"/>
<comment type="caution">
    <text evidence="2">The sequence shown here is derived from an EMBL/GenBank/DDBJ whole genome shotgun (WGS) entry which is preliminary data.</text>
</comment>
<dbReference type="AlphaFoldDB" id="A0A921TH53"/>
<keyword evidence="3" id="KW-1185">Reference proteome</keyword>
<feature type="region of interest" description="Disordered" evidence="1">
    <location>
        <begin position="434"/>
        <end position="458"/>
    </location>
</feature>
<protein>
    <submittedName>
        <fullName evidence="2">Uncharacterized protein</fullName>
    </submittedName>
</protein>
<name>A0A921TH53_9GAMM</name>
<dbReference type="EMBL" id="PDWK01000001">
    <property type="protein sequence ID" value="KAF1690956.1"/>
    <property type="molecule type" value="Genomic_DNA"/>
</dbReference>
<organism evidence="2 3">
    <name type="scientific">Pseudoxanthomonas taiwanensis</name>
    <dbReference type="NCBI Taxonomy" id="176598"/>
    <lineage>
        <taxon>Bacteria</taxon>
        <taxon>Pseudomonadati</taxon>
        <taxon>Pseudomonadota</taxon>
        <taxon>Gammaproteobacteria</taxon>
        <taxon>Lysobacterales</taxon>
        <taxon>Lysobacteraceae</taxon>
        <taxon>Pseudoxanthomonas</taxon>
    </lineage>
</organism>